<sequence length="250" mass="29472">MPTHPHNINCLPAKLLLNIFQLTGTHGGPRILPGIVIASHVCKRWRYLTLQTQSFWTAMSISNREKDYVHHVRVWLMRSGALPVDITIHWDWSWVERKAEDALFPIDDAAPWADDTSQYVRRSYMEYERFHELERKSLMCELERHKHRWRSFRWNATLDRLIHENADTDVTLVDASDHIPGIDSNSTIHMVVSRDSASRSSYSIDKVSLDSKTSVRTRKNSFFTRYKTSARRFWSKLWGLLRFLNFLSLK</sequence>
<reference evidence="2" key="1">
    <citation type="journal article" date="2020" name="New Phytol.">
        <title>Comparative genomics reveals dynamic genome evolution in host specialist ectomycorrhizal fungi.</title>
        <authorList>
            <person name="Lofgren L.A."/>
            <person name="Nguyen N.H."/>
            <person name="Vilgalys R."/>
            <person name="Ruytinx J."/>
            <person name="Liao H.L."/>
            <person name="Branco S."/>
            <person name="Kuo A."/>
            <person name="LaButti K."/>
            <person name="Lipzen A."/>
            <person name="Andreopoulos W."/>
            <person name="Pangilinan J."/>
            <person name="Riley R."/>
            <person name="Hundley H."/>
            <person name="Na H."/>
            <person name="Barry K."/>
            <person name="Grigoriev I.V."/>
            <person name="Stajich J.E."/>
            <person name="Kennedy P.G."/>
        </authorList>
    </citation>
    <scope>NUCLEOTIDE SEQUENCE</scope>
    <source>
        <strain evidence="2">MN1</strain>
    </source>
</reference>
<proteinExistence type="predicted"/>
<evidence type="ECO:0000259" key="1">
    <source>
        <dbReference type="Pfam" id="PF12937"/>
    </source>
</evidence>
<dbReference type="RefSeq" id="XP_041187964.1">
    <property type="nucleotide sequence ID" value="XM_041336880.1"/>
</dbReference>
<evidence type="ECO:0000313" key="2">
    <source>
        <dbReference type="EMBL" id="KAG1807295.1"/>
    </source>
</evidence>
<dbReference type="Pfam" id="PF12937">
    <property type="entry name" value="F-box-like"/>
    <property type="match status" value="1"/>
</dbReference>
<protein>
    <recommendedName>
        <fullName evidence="1">F-box domain-containing protein</fullName>
    </recommendedName>
</protein>
<dbReference type="GeneID" id="64630896"/>
<dbReference type="Proteomes" id="UP000807769">
    <property type="component" value="Unassembled WGS sequence"/>
</dbReference>
<dbReference type="InterPro" id="IPR001810">
    <property type="entry name" value="F-box_dom"/>
</dbReference>
<dbReference type="AlphaFoldDB" id="A0A9P7J831"/>
<dbReference type="EMBL" id="JABBWG010000044">
    <property type="protein sequence ID" value="KAG1807295.1"/>
    <property type="molecule type" value="Genomic_DNA"/>
</dbReference>
<dbReference type="Gene3D" id="1.20.1280.50">
    <property type="match status" value="1"/>
</dbReference>
<accession>A0A9P7J831</accession>
<feature type="domain" description="F-box" evidence="1">
    <location>
        <begin position="8"/>
        <end position="61"/>
    </location>
</feature>
<evidence type="ECO:0000313" key="3">
    <source>
        <dbReference type="Proteomes" id="UP000807769"/>
    </source>
</evidence>
<name>A0A9P7J831_9AGAM</name>
<dbReference type="OrthoDB" id="2603857at2759"/>
<dbReference type="SUPFAM" id="SSF81383">
    <property type="entry name" value="F-box domain"/>
    <property type="match status" value="1"/>
</dbReference>
<dbReference type="InterPro" id="IPR036047">
    <property type="entry name" value="F-box-like_dom_sf"/>
</dbReference>
<keyword evidence="3" id="KW-1185">Reference proteome</keyword>
<organism evidence="2 3">
    <name type="scientific">Suillus subaureus</name>
    <dbReference type="NCBI Taxonomy" id="48587"/>
    <lineage>
        <taxon>Eukaryota</taxon>
        <taxon>Fungi</taxon>
        <taxon>Dikarya</taxon>
        <taxon>Basidiomycota</taxon>
        <taxon>Agaricomycotina</taxon>
        <taxon>Agaricomycetes</taxon>
        <taxon>Agaricomycetidae</taxon>
        <taxon>Boletales</taxon>
        <taxon>Suillineae</taxon>
        <taxon>Suillaceae</taxon>
        <taxon>Suillus</taxon>
    </lineage>
</organism>
<comment type="caution">
    <text evidence="2">The sequence shown here is derived from an EMBL/GenBank/DDBJ whole genome shotgun (WGS) entry which is preliminary data.</text>
</comment>
<gene>
    <name evidence="2" type="ORF">BJ212DRAFT_1387533</name>
</gene>